<dbReference type="InterPro" id="IPR027417">
    <property type="entry name" value="P-loop_NTPase"/>
</dbReference>
<dbReference type="OrthoDB" id="416553at2759"/>
<organism evidence="3 4">
    <name type="scientific">Nematocida parisii (strain ERTm3)</name>
    <name type="common">Nematode killer fungus</name>
    <dbReference type="NCBI Taxonomy" id="935791"/>
    <lineage>
        <taxon>Eukaryota</taxon>
        <taxon>Fungi</taxon>
        <taxon>Fungi incertae sedis</taxon>
        <taxon>Microsporidia</taxon>
        <taxon>Nematocida</taxon>
    </lineage>
</organism>
<dbReference type="PROSITE" id="PS51719">
    <property type="entry name" value="G_SEPTIN"/>
    <property type="match status" value="1"/>
</dbReference>
<dbReference type="VEuPathDB" id="MicrosporidiaDB:NEQG_00424"/>
<keyword evidence="4" id="KW-1185">Reference proteome</keyword>
<protein>
    <recommendedName>
        <fullName evidence="2">Septin-type G domain-containing protein</fullName>
    </recommendedName>
</protein>
<dbReference type="Proteomes" id="UP000002872">
    <property type="component" value="Unassembled WGS sequence"/>
</dbReference>
<dbReference type="AlphaFoldDB" id="I3EKA7"/>
<keyword evidence="1" id="KW-0342">GTP-binding</keyword>
<dbReference type="InParanoid" id="I3EKA7"/>
<evidence type="ECO:0000313" key="3">
    <source>
        <dbReference type="EMBL" id="EIJ89654.1"/>
    </source>
</evidence>
<evidence type="ECO:0000259" key="2">
    <source>
        <dbReference type="PROSITE" id="PS51719"/>
    </source>
</evidence>
<dbReference type="HOGENOM" id="CLU_017718_8_0_1"/>
<dbReference type="InterPro" id="IPR030379">
    <property type="entry name" value="G_SEPTIN_dom"/>
</dbReference>
<dbReference type="OMA" id="ACMNAQL"/>
<dbReference type="PANTHER" id="PTHR18884">
    <property type="entry name" value="SEPTIN"/>
    <property type="match status" value="1"/>
</dbReference>
<feature type="domain" description="Septin-type G" evidence="2">
    <location>
        <begin position="33"/>
        <end position="273"/>
    </location>
</feature>
<name>I3EKA7_NEMP3</name>
<reference evidence="3" key="1">
    <citation type="submission" date="2011-01" db="EMBL/GenBank/DDBJ databases">
        <title>The Genome Sequence of Nematocida parisii strain ERTm3.</title>
        <authorList>
            <consortium name="The Broad Institute Genome Sequencing Platform"/>
            <consortium name="The Broad Institute Genome Sequencing Center for Infectious Disease"/>
            <person name="Cuomo C."/>
            <person name="Troemel E."/>
            <person name="Young S.K."/>
            <person name="Zeng Q."/>
            <person name="Gargeya S."/>
            <person name="Fitzgerald M."/>
            <person name="Haas B."/>
            <person name="Abouelleil A."/>
            <person name="Alvarado L."/>
            <person name="Arachchi H.M."/>
            <person name="Berlin A."/>
            <person name="Chapman S.B."/>
            <person name="Gearin G."/>
            <person name="Goldberg J."/>
            <person name="Griggs A."/>
            <person name="Gujja S."/>
            <person name="Hansen M."/>
            <person name="Heiman D."/>
            <person name="Howarth C."/>
            <person name="Larimer J."/>
            <person name="Lui A."/>
            <person name="MacDonald P.J.P."/>
            <person name="McCowen C."/>
            <person name="Montmayeur A."/>
            <person name="Murphy C."/>
            <person name="Neiman D."/>
            <person name="Pearson M."/>
            <person name="Priest M."/>
            <person name="Roberts A."/>
            <person name="Saif S."/>
            <person name="Shea T."/>
            <person name="Sisk P."/>
            <person name="Stolte C."/>
            <person name="Sykes S."/>
            <person name="Wortman J."/>
            <person name="Nusbaum C."/>
            <person name="Birren B."/>
        </authorList>
    </citation>
    <scope>NUCLEOTIDE SEQUENCE</scope>
    <source>
        <strain evidence="3">ERTm3</strain>
    </source>
</reference>
<gene>
    <name evidence="3" type="ORF">NEQG_00424</name>
</gene>
<dbReference type="STRING" id="935791.I3EKA7"/>
<comment type="similarity">
    <text evidence="1">Belongs to the TRAFAC class TrmE-Era-EngA-EngB-Septin-like GTPase superfamily. Septin GTPase family.</text>
</comment>
<accession>I3EKA7</accession>
<keyword evidence="1" id="KW-0547">Nucleotide-binding</keyword>
<dbReference type="Gene3D" id="3.40.50.300">
    <property type="entry name" value="P-loop containing nucleotide triphosphate hydrolases"/>
    <property type="match status" value="1"/>
</dbReference>
<evidence type="ECO:0000256" key="1">
    <source>
        <dbReference type="RuleBase" id="RU004560"/>
    </source>
</evidence>
<evidence type="ECO:0000313" key="4">
    <source>
        <dbReference type="Proteomes" id="UP000002872"/>
    </source>
</evidence>
<dbReference type="Pfam" id="PF00735">
    <property type="entry name" value="Septin"/>
    <property type="match status" value="1"/>
</dbReference>
<dbReference type="FunCoup" id="I3EKA7">
    <property type="interactions" value="26"/>
</dbReference>
<sequence length="327" mass="37032">MKIEGKVIDECILKNEIGIGCISSQILKKTLQRGIEFNLFVAAERGLGAKTLISSIYNLTVFPAKVHTHSSDLVEYSAILQSNKITLKLTIFLYQGKDHEYIKNFLVERNTIYNKNNIGLRRERKEDPRMHAALFLISPFSFKKEDIQIIQVLSELTNTFPIIPKRDIFTVHELEAYQEKISTQLKMQGIKVSDLIPEGISVLSVVASTTFVSVNGELVRGREYAWGIINAENPAVSDLNILTQLLLTVNLIDLKNNTAQFYQEWKKSAPELSDPCLEEADKELVKEIECIIAGNLKERLGLLEKQEKEIDQKVRLLDGPAFKSLNV</sequence>
<proteinExistence type="inferred from homology"/>
<dbReference type="EMBL" id="GL870876">
    <property type="protein sequence ID" value="EIJ89654.1"/>
    <property type="molecule type" value="Genomic_DNA"/>
</dbReference>
<dbReference type="GO" id="GO:0005525">
    <property type="term" value="F:GTP binding"/>
    <property type="evidence" value="ECO:0007669"/>
    <property type="project" value="UniProtKB-KW"/>
</dbReference>